<organism evidence="1">
    <name type="scientific">Solanum chilense</name>
    <name type="common">Tomato</name>
    <name type="synonym">Lycopersicon chilense</name>
    <dbReference type="NCBI Taxonomy" id="4083"/>
    <lineage>
        <taxon>Eukaryota</taxon>
        <taxon>Viridiplantae</taxon>
        <taxon>Streptophyta</taxon>
        <taxon>Embryophyta</taxon>
        <taxon>Tracheophyta</taxon>
        <taxon>Spermatophyta</taxon>
        <taxon>Magnoliopsida</taxon>
        <taxon>eudicotyledons</taxon>
        <taxon>Gunneridae</taxon>
        <taxon>Pentapetalae</taxon>
        <taxon>asterids</taxon>
        <taxon>lamiids</taxon>
        <taxon>Solanales</taxon>
        <taxon>Solanaceae</taxon>
        <taxon>Solanoideae</taxon>
        <taxon>Solaneae</taxon>
        <taxon>Solanum</taxon>
        <taxon>Solanum subgen. Lycopersicon</taxon>
    </lineage>
</organism>
<dbReference type="EMBL" id="RXGB01000110">
    <property type="protein sequence ID" value="TMX05211.1"/>
    <property type="molecule type" value="Genomic_DNA"/>
</dbReference>
<comment type="caution">
    <text evidence="1">The sequence shown here is derived from an EMBL/GenBank/DDBJ whole genome shotgun (WGS) entry which is preliminary data.</text>
</comment>
<evidence type="ECO:0000313" key="1">
    <source>
        <dbReference type="EMBL" id="TMX05211.1"/>
    </source>
</evidence>
<reference evidence="1" key="1">
    <citation type="submission" date="2019-05" db="EMBL/GenBank/DDBJ databases">
        <title>The de novo reference genome and transcriptome assemblies of the wild tomato species Solanum chilense.</title>
        <authorList>
            <person name="Stam R."/>
            <person name="Nosenko T."/>
            <person name="Hoerger A.C."/>
            <person name="Stephan W."/>
            <person name="Seidel M.A."/>
            <person name="Kuhn J.M.M."/>
            <person name="Haberer G."/>
            <person name="Tellier A."/>
        </authorList>
    </citation>
    <scope>NUCLEOTIDE SEQUENCE</scope>
    <source>
        <tissue evidence="1">Mature leaves</tissue>
    </source>
</reference>
<proteinExistence type="predicted"/>
<dbReference type="AlphaFoldDB" id="A0A6N2CIB1"/>
<gene>
    <name evidence="1" type="ORF">EJD97_001070</name>
</gene>
<name>A0A6N2CIB1_SOLCI</name>
<accession>A0A6N2CIB1</accession>
<protein>
    <submittedName>
        <fullName evidence="1">Uncharacterized protein</fullName>
    </submittedName>
</protein>
<sequence>MLLWLPSTMEITKHHYKPQSLNMRSSVSINSVNAPSREMENMLNDGEETIEVRTKRPNVGSFNCCCFKSFNIGPFGPNHTCSFLSIQHASPLLVGALTEWTGALLVQNPKISVLAVGLTSLRTRRGRKEQGGDT</sequence>